<gene>
    <name evidence="1" type="ORF">GOBAR_AA06410</name>
</gene>
<evidence type="ECO:0000313" key="2">
    <source>
        <dbReference type="Proteomes" id="UP000239757"/>
    </source>
</evidence>
<dbReference type="Proteomes" id="UP000239757">
    <property type="component" value="Unassembled WGS sequence"/>
</dbReference>
<reference evidence="1 2" key="1">
    <citation type="submission" date="2015-01" db="EMBL/GenBank/DDBJ databases">
        <title>Genome of allotetraploid Gossypium barbadense reveals genomic plasticity and fiber elongation in cotton evolution.</title>
        <authorList>
            <person name="Chen X."/>
            <person name="Liu X."/>
            <person name="Zhao B."/>
            <person name="Zheng H."/>
            <person name="Hu Y."/>
            <person name="Lu G."/>
            <person name="Yang C."/>
            <person name="Chen J."/>
            <person name="Shan C."/>
            <person name="Zhang L."/>
            <person name="Zhou Y."/>
            <person name="Wang L."/>
            <person name="Guo W."/>
            <person name="Bai Y."/>
            <person name="Ruan J."/>
            <person name="Shangguan X."/>
            <person name="Mao Y."/>
            <person name="Jiang J."/>
            <person name="Zhu Y."/>
            <person name="Lei J."/>
            <person name="Kang H."/>
            <person name="Chen S."/>
            <person name="He X."/>
            <person name="Wang R."/>
            <person name="Wang Y."/>
            <person name="Chen J."/>
            <person name="Wang L."/>
            <person name="Yu S."/>
            <person name="Wang B."/>
            <person name="Wei J."/>
            <person name="Song S."/>
            <person name="Lu X."/>
            <person name="Gao Z."/>
            <person name="Gu W."/>
            <person name="Deng X."/>
            <person name="Ma D."/>
            <person name="Wang S."/>
            <person name="Liang W."/>
            <person name="Fang L."/>
            <person name="Cai C."/>
            <person name="Zhu X."/>
            <person name="Zhou B."/>
            <person name="Zhang Y."/>
            <person name="Chen Z."/>
            <person name="Xu S."/>
            <person name="Zhu R."/>
            <person name="Wang S."/>
            <person name="Zhang T."/>
            <person name="Zhao G."/>
        </authorList>
    </citation>
    <scope>NUCLEOTIDE SEQUENCE [LARGE SCALE GENOMIC DNA]</scope>
    <source>
        <strain evidence="2">cv. Xinhai21</strain>
        <tissue evidence="1">Leaf</tissue>
    </source>
</reference>
<name>A0A2P5YEY2_GOSBA</name>
<proteinExistence type="predicted"/>
<protein>
    <submittedName>
        <fullName evidence="1">Uncharacterized protein</fullName>
    </submittedName>
</protein>
<dbReference type="EMBL" id="KZ663279">
    <property type="protein sequence ID" value="PPS14156.1"/>
    <property type="molecule type" value="Genomic_DNA"/>
</dbReference>
<evidence type="ECO:0000313" key="1">
    <source>
        <dbReference type="EMBL" id="PPS14156.1"/>
    </source>
</evidence>
<dbReference type="AlphaFoldDB" id="A0A2P5YEY2"/>
<accession>A0A2P5YEY2</accession>
<sequence>MSMLGVRNVAPVFSLVPIVGPFKPAGLLPSITEEDRVILNNVQKILKFLTARSSISTSSSQGVNVAQVI</sequence>
<dbReference type="OrthoDB" id="1686404at2759"/>
<organism evidence="1 2">
    <name type="scientific">Gossypium barbadense</name>
    <name type="common">Sea Island cotton</name>
    <name type="synonym">Hibiscus barbadensis</name>
    <dbReference type="NCBI Taxonomy" id="3634"/>
    <lineage>
        <taxon>Eukaryota</taxon>
        <taxon>Viridiplantae</taxon>
        <taxon>Streptophyta</taxon>
        <taxon>Embryophyta</taxon>
        <taxon>Tracheophyta</taxon>
        <taxon>Spermatophyta</taxon>
        <taxon>Magnoliopsida</taxon>
        <taxon>eudicotyledons</taxon>
        <taxon>Gunneridae</taxon>
        <taxon>Pentapetalae</taxon>
        <taxon>rosids</taxon>
        <taxon>malvids</taxon>
        <taxon>Malvales</taxon>
        <taxon>Malvaceae</taxon>
        <taxon>Malvoideae</taxon>
        <taxon>Gossypium</taxon>
    </lineage>
</organism>